<evidence type="ECO:0000313" key="1">
    <source>
        <dbReference type="EMBL" id="KAI8044464.1"/>
    </source>
</evidence>
<dbReference type="AlphaFoldDB" id="A0A9Q0BUN5"/>
<evidence type="ECO:0000313" key="2">
    <source>
        <dbReference type="Proteomes" id="UP001059596"/>
    </source>
</evidence>
<gene>
    <name evidence="1" type="ORF">M5D96_000627</name>
</gene>
<dbReference type="Proteomes" id="UP001059596">
    <property type="component" value="Chromosome 3R"/>
</dbReference>
<comment type="caution">
    <text evidence="1">The sequence shown here is derived from an EMBL/GenBank/DDBJ whole genome shotgun (WGS) entry which is preliminary data.</text>
</comment>
<accession>A0A9Q0BUN5</accession>
<proteinExistence type="predicted"/>
<protein>
    <submittedName>
        <fullName evidence="1">Uncharacterized protein</fullName>
    </submittedName>
</protein>
<sequence length="57" mass="6410">MRLNSLSLLYLLCGNHVNKNFNTFARQKHRAYAPHAATAAAIVHCFGYPGNRQHITT</sequence>
<organism evidence="1 2">
    <name type="scientific">Drosophila gunungcola</name>
    <name type="common">fruit fly</name>
    <dbReference type="NCBI Taxonomy" id="103775"/>
    <lineage>
        <taxon>Eukaryota</taxon>
        <taxon>Metazoa</taxon>
        <taxon>Ecdysozoa</taxon>
        <taxon>Arthropoda</taxon>
        <taxon>Hexapoda</taxon>
        <taxon>Insecta</taxon>
        <taxon>Pterygota</taxon>
        <taxon>Neoptera</taxon>
        <taxon>Endopterygota</taxon>
        <taxon>Diptera</taxon>
        <taxon>Brachycera</taxon>
        <taxon>Muscomorpha</taxon>
        <taxon>Ephydroidea</taxon>
        <taxon>Drosophilidae</taxon>
        <taxon>Drosophila</taxon>
        <taxon>Sophophora</taxon>
    </lineage>
</organism>
<name>A0A9Q0BUN5_9MUSC</name>
<reference evidence="1" key="1">
    <citation type="journal article" date="2023" name="Genome Biol. Evol.">
        <title>Long-read-based Genome Assembly of Drosophila gunungcola Reveals Fewer Chemosensory Genes in Flower-breeding Species.</title>
        <authorList>
            <person name="Negi A."/>
            <person name="Liao B.Y."/>
            <person name="Yeh S.D."/>
        </authorList>
    </citation>
    <scope>NUCLEOTIDE SEQUENCE</scope>
    <source>
        <strain evidence="1">Sukarami</strain>
    </source>
</reference>
<dbReference type="EMBL" id="JAMKOV010000001">
    <property type="protein sequence ID" value="KAI8044464.1"/>
    <property type="molecule type" value="Genomic_DNA"/>
</dbReference>
<keyword evidence="2" id="KW-1185">Reference proteome</keyword>